<gene>
    <name evidence="2" type="ORF">ENM11_05260</name>
</gene>
<evidence type="ECO:0008006" key="3">
    <source>
        <dbReference type="Google" id="ProtNLM"/>
    </source>
</evidence>
<organism evidence="2">
    <name type="scientific">Caldiarchaeum subterraneum</name>
    <dbReference type="NCBI Taxonomy" id="311458"/>
    <lineage>
        <taxon>Archaea</taxon>
        <taxon>Nitrososphaerota</taxon>
        <taxon>Candidatus Caldarchaeales</taxon>
        <taxon>Candidatus Caldarchaeaceae</taxon>
        <taxon>Candidatus Caldarchaeum</taxon>
    </lineage>
</organism>
<evidence type="ECO:0000313" key="2">
    <source>
        <dbReference type="EMBL" id="HHK68545.1"/>
    </source>
</evidence>
<protein>
    <recommendedName>
        <fullName evidence="3">CopG family transcriptional regulator</fullName>
    </recommendedName>
</protein>
<evidence type="ECO:0000256" key="1">
    <source>
        <dbReference type="ARBA" id="ARBA00022649"/>
    </source>
</evidence>
<comment type="caution">
    <text evidence="2">The sequence shown here is derived from an EMBL/GenBank/DDBJ whole genome shotgun (WGS) entry which is preliminary data.</text>
</comment>
<keyword evidence="1" id="KW-1277">Toxin-antitoxin system</keyword>
<dbReference type="AlphaFoldDB" id="A0A7C5L7K5"/>
<accession>A0A7C5L7K5</accession>
<name>A0A7C5L7K5_CALS0</name>
<dbReference type="InterPro" id="IPR003847">
    <property type="entry name" value="Put_antitoxin"/>
</dbReference>
<dbReference type="Pfam" id="PF02697">
    <property type="entry name" value="VAPB_antitox"/>
    <property type="match status" value="1"/>
</dbReference>
<reference evidence="2" key="1">
    <citation type="journal article" date="2020" name="mSystems">
        <title>Genome- and Community-Level Interaction Insights into Carbon Utilization and Element Cycling Functions of Hydrothermarchaeota in Hydrothermal Sediment.</title>
        <authorList>
            <person name="Zhou Z."/>
            <person name="Liu Y."/>
            <person name="Xu W."/>
            <person name="Pan J."/>
            <person name="Luo Z.H."/>
            <person name="Li M."/>
        </authorList>
    </citation>
    <scope>NUCLEOTIDE SEQUENCE [LARGE SCALE GENOMIC DNA]</scope>
    <source>
        <strain evidence="2">SpSt-1056</strain>
    </source>
</reference>
<sequence length="75" mass="9178">MDNYSTISVPKRVKKILERNKGDSDWGEYLLQLYSEARRRRRLEAFERLRKTLSKEELERILEESKAFRKEFALR</sequence>
<proteinExistence type="predicted"/>
<dbReference type="EMBL" id="DRWN01000041">
    <property type="protein sequence ID" value="HHK68545.1"/>
    <property type="molecule type" value="Genomic_DNA"/>
</dbReference>